<gene>
    <name evidence="1" type="ORF">Tci_040733</name>
</gene>
<protein>
    <submittedName>
        <fullName evidence="1">Uncharacterized protein</fullName>
    </submittedName>
</protein>
<proteinExistence type="predicted"/>
<comment type="caution">
    <text evidence="1">The sequence shown here is derived from an EMBL/GenBank/DDBJ whole genome shotgun (WGS) entry which is preliminary data.</text>
</comment>
<sequence>MFIIRAAYKIGAHVISSNAIEQAIFKFCTPQIEKPFDSSLLFFCNSHRKPCFNGWKENFKKWRKELQNHEKWRKRITVMHLDLSSFDSIRQLVGEIKQSGFGERKAELDFQGLWFYFLTSLLMFSEHWAEKLKISLKVEAESSIKFSLYPTGVVHMLHLTS</sequence>
<evidence type="ECO:0000313" key="1">
    <source>
        <dbReference type="EMBL" id="GEU68755.1"/>
    </source>
</evidence>
<dbReference type="EMBL" id="BKCJ010005808">
    <property type="protein sequence ID" value="GEU68755.1"/>
    <property type="molecule type" value="Genomic_DNA"/>
</dbReference>
<name>A0A6L2M8V3_TANCI</name>
<accession>A0A6L2M8V3</accession>
<reference evidence="1" key="1">
    <citation type="journal article" date="2019" name="Sci. Rep.">
        <title>Draft genome of Tanacetum cinerariifolium, the natural source of mosquito coil.</title>
        <authorList>
            <person name="Yamashiro T."/>
            <person name="Shiraishi A."/>
            <person name="Satake H."/>
            <person name="Nakayama K."/>
        </authorList>
    </citation>
    <scope>NUCLEOTIDE SEQUENCE</scope>
</reference>
<organism evidence="1">
    <name type="scientific">Tanacetum cinerariifolium</name>
    <name type="common">Dalmatian daisy</name>
    <name type="synonym">Chrysanthemum cinerariifolium</name>
    <dbReference type="NCBI Taxonomy" id="118510"/>
    <lineage>
        <taxon>Eukaryota</taxon>
        <taxon>Viridiplantae</taxon>
        <taxon>Streptophyta</taxon>
        <taxon>Embryophyta</taxon>
        <taxon>Tracheophyta</taxon>
        <taxon>Spermatophyta</taxon>
        <taxon>Magnoliopsida</taxon>
        <taxon>eudicotyledons</taxon>
        <taxon>Gunneridae</taxon>
        <taxon>Pentapetalae</taxon>
        <taxon>asterids</taxon>
        <taxon>campanulids</taxon>
        <taxon>Asterales</taxon>
        <taxon>Asteraceae</taxon>
        <taxon>Asteroideae</taxon>
        <taxon>Anthemideae</taxon>
        <taxon>Anthemidinae</taxon>
        <taxon>Tanacetum</taxon>
    </lineage>
</organism>
<dbReference type="AlphaFoldDB" id="A0A6L2M8V3"/>